<keyword evidence="3" id="KW-1185">Reference proteome</keyword>
<gene>
    <name evidence="2" type="ORF">GGR31_000326</name>
</gene>
<feature type="transmembrane region" description="Helical" evidence="1">
    <location>
        <begin position="90"/>
        <end position="109"/>
    </location>
</feature>
<proteinExistence type="predicted"/>
<name>A0ABU1K375_9FLAO</name>
<keyword evidence="1" id="KW-0472">Membrane</keyword>
<accession>A0ABU1K375</accession>
<dbReference type="EMBL" id="JAVDQA010000001">
    <property type="protein sequence ID" value="MDR6299710.1"/>
    <property type="molecule type" value="Genomic_DNA"/>
</dbReference>
<feature type="transmembrane region" description="Helical" evidence="1">
    <location>
        <begin position="56"/>
        <end position="78"/>
    </location>
</feature>
<evidence type="ECO:0000313" key="2">
    <source>
        <dbReference type="EMBL" id="MDR6299710.1"/>
    </source>
</evidence>
<reference evidence="2 3" key="1">
    <citation type="submission" date="2023-07" db="EMBL/GenBank/DDBJ databases">
        <title>Genomic Encyclopedia of Type Strains, Phase IV (KMG-IV): sequencing the most valuable type-strain genomes for metagenomic binning, comparative biology and taxonomic classification.</title>
        <authorList>
            <person name="Goeker M."/>
        </authorList>
    </citation>
    <scope>NUCLEOTIDE SEQUENCE [LARGE SCALE GENOMIC DNA]</scope>
    <source>
        <strain evidence="2 3">DSM 102814</strain>
    </source>
</reference>
<keyword evidence="1" id="KW-0812">Transmembrane</keyword>
<organism evidence="2 3">
    <name type="scientific">Mesonia maritima</name>
    <dbReference type="NCBI Taxonomy" id="1793873"/>
    <lineage>
        <taxon>Bacteria</taxon>
        <taxon>Pseudomonadati</taxon>
        <taxon>Bacteroidota</taxon>
        <taxon>Flavobacteriia</taxon>
        <taxon>Flavobacteriales</taxon>
        <taxon>Flavobacteriaceae</taxon>
        <taxon>Mesonia</taxon>
    </lineage>
</organism>
<sequence>MNNTDETSLKEKIYLGISSVFSVVALLEFILWILIFKRHDSFKDAKTAYFNLFPEFLRHAGLATGITILLLLISIALFSYVYRNKKLGSISLGFIIITSLLLLCNIWSIL</sequence>
<feature type="transmembrane region" description="Helical" evidence="1">
    <location>
        <begin position="12"/>
        <end position="36"/>
    </location>
</feature>
<evidence type="ECO:0000256" key="1">
    <source>
        <dbReference type="SAM" id="Phobius"/>
    </source>
</evidence>
<keyword evidence="1" id="KW-1133">Transmembrane helix</keyword>
<dbReference type="RefSeq" id="WP_309726633.1">
    <property type="nucleotide sequence ID" value="NZ_JAVDQA010000001.1"/>
</dbReference>
<comment type="caution">
    <text evidence="2">The sequence shown here is derived from an EMBL/GenBank/DDBJ whole genome shotgun (WGS) entry which is preliminary data.</text>
</comment>
<evidence type="ECO:0000313" key="3">
    <source>
        <dbReference type="Proteomes" id="UP001257659"/>
    </source>
</evidence>
<protein>
    <submittedName>
        <fullName evidence="2">Cbb3-type cytochrome oxidase subunit 3</fullName>
    </submittedName>
</protein>
<dbReference type="Proteomes" id="UP001257659">
    <property type="component" value="Unassembled WGS sequence"/>
</dbReference>